<dbReference type="GO" id="GO:0005634">
    <property type="term" value="C:nucleus"/>
    <property type="evidence" value="ECO:0007669"/>
    <property type="project" value="UniProtKB-SubCell"/>
</dbReference>
<comment type="subcellular location">
    <subcellularLocation>
        <location evidence="1">Nucleus</location>
    </subcellularLocation>
</comment>
<dbReference type="Proteomes" id="UP001054252">
    <property type="component" value="Unassembled WGS sequence"/>
</dbReference>
<evidence type="ECO:0000313" key="6">
    <source>
        <dbReference type="EMBL" id="GKV39686.1"/>
    </source>
</evidence>
<evidence type="ECO:0000313" key="7">
    <source>
        <dbReference type="Proteomes" id="UP001054252"/>
    </source>
</evidence>
<protein>
    <recommendedName>
        <fullName evidence="8">Myb-like domain-containing protein</fullName>
    </recommendedName>
</protein>
<feature type="compositionally biased region" description="Basic and acidic residues" evidence="3">
    <location>
        <begin position="63"/>
        <end position="78"/>
    </location>
</feature>
<keyword evidence="2" id="KW-0539">Nucleus</keyword>
<comment type="caution">
    <text evidence="6">The sequence shown here is derived from an EMBL/GenBank/DDBJ whole genome shotgun (WGS) entry which is preliminary data.</text>
</comment>
<sequence length="227" mass="25895">MRFKSKTDEIGAKHLEEVAPTQGPCETPIPLRLNLAEADASEGCNADSEHHEGEFSGPSKGARLKEKQEGRKDKERVQPKILRSSILSNGGDALNDVPANSNAGKKSRKRNGVVIKTNISRRLKEPAIYNIFMVPALGNARRRKLYWTPQEEDKLKEGVWKFSTTIRKNLPWRKILEFGQHVFDVTRTPEDLKDKWKNMMAKEKNPQEVMGGRYSPKVQLKKEKLMF</sequence>
<organism evidence="6 7">
    <name type="scientific">Rubroshorea leprosula</name>
    <dbReference type="NCBI Taxonomy" id="152421"/>
    <lineage>
        <taxon>Eukaryota</taxon>
        <taxon>Viridiplantae</taxon>
        <taxon>Streptophyta</taxon>
        <taxon>Embryophyta</taxon>
        <taxon>Tracheophyta</taxon>
        <taxon>Spermatophyta</taxon>
        <taxon>Magnoliopsida</taxon>
        <taxon>eudicotyledons</taxon>
        <taxon>Gunneridae</taxon>
        <taxon>Pentapetalae</taxon>
        <taxon>rosids</taxon>
        <taxon>malvids</taxon>
        <taxon>Malvales</taxon>
        <taxon>Dipterocarpaceae</taxon>
        <taxon>Rubroshorea</taxon>
    </lineage>
</organism>
<dbReference type="InterPro" id="IPR017930">
    <property type="entry name" value="Myb_dom"/>
</dbReference>
<dbReference type="CDD" id="cd11660">
    <property type="entry name" value="SANT_TRF"/>
    <property type="match status" value="1"/>
</dbReference>
<reference evidence="6 7" key="1">
    <citation type="journal article" date="2021" name="Commun. Biol.">
        <title>The genome of Shorea leprosula (Dipterocarpaceae) highlights the ecological relevance of drought in aseasonal tropical rainforests.</title>
        <authorList>
            <person name="Ng K.K.S."/>
            <person name="Kobayashi M.J."/>
            <person name="Fawcett J.A."/>
            <person name="Hatakeyama M."/>
            <person name="Paape T."/>
            <person name="Ng C.H."/>
            <person name="Ang C.C."/>
            <person name="Tnah L.H."/>
            <person name="Lee C.T."/>
            <person name="Nishiyama T."/>
            <person name="Sese J."/>
            <person name="O'Brien M.J."/>
            <person name="Copetti D."/>
            <person name="Mohd Noor M.I."/>
            <person name="Ong R.C."/>
            <person name="Putra M."/>
            <person name="Sireger I.Z."/>
            <person name="Indrioko S."/>
            <person name="Kosugi Y."/>
            <person name="Izuno A."/>
            <person name="Isagi Y."/>
            <person name="Lee S.L."/>
            <person name="Shimizu K.K."/>
        </authorList>
    </citation>
    <scope>NUCLEOTIDE SEQUENCE [LARGE SCALE GENOMIC DNA]</scope>
    <source>
        <strain evidence="6">214</strain>
    </source>
</reference>
<feature type="region of interest" description="Disordered" evidence="3">
    <location>
        <begin position="39"/>
        <end position="109"/>
    </location>
</feature>
<feature type="region of interest" description="Disordered" evidence="3">
    <location>
        <begin position="1"/>
        <end position="26"/>
    </location>
</feature>
<evidence type="ECO:0000256" key="3">
    <source>
        <dbReference type="SAM" id="MobiDB-lite"/>
    </source>
</evidence>
<dbReference type="Pfam" id="PF00249">
    <property type="entry name" value="Myb_DNA-binding"/>
    <property type="match status" value="1"/>
</dbReference>
<proteinExistence type="predicted"/>
<dbReference type="AlphaFoldDB" id="A0AAV5LSL4"/>
<feature type="domain" description="HTH myb-type" evidence="5">
    <location>
        <begin position="139"/>
        <end position="204"/>
    </location>
</feature>
<dbReference type="SUPFAM" id="SSF46689">
    <property type="entry name" value="Homeodomain-like"/>
    <property type="match status" value="1"/>
</dbReference>
<dbReference type="PANTHER" id="PTHR47863">
    <property type="entry name" value="RING/FYVE/PHD ZINC FINGER SUPERFAMILY PROTEIN"/>
    <property type="match status" value="1"/>
</dbReference>
<evidence type="ECO:0008006" key="8">
    <source>
        <dbReference type="Google" id="ProtNLM"/>
    </source>
</evidence>
<evidence type="ECO:0000259" key="4">
    <source>
        <dbReference type="PROSITE" id="PS50090"/>
    </source>
</evidence>
<accession>A0AAV5LSL4</accession>
<dbReference type="PANTHER" id="PTHR47863:SF5">
    <property type="entry name" value="HOMEODOMAIN-LIKE PROTEIN WITH RING_FYVE_PHD-TYPE ZINC FINGER DOMAIN-CONTAINING PROTEIN-RELATED"/>
    <property type="match status" value="1"/>
</dbReference>
<dbReference type="EMBL" id="BPVZ01000136">
    <property type="protein sequence ID" value="GKV39686.1"/>
    <property type="molecule type" value="Genomic_DNA"/>
</dbReference>
<dbReference type="Gene3D" id="1.10.246.220">
    <property type="match status" value="1"/>
</dbReference>
<dbReference type="SMART" id="SM00717">
    <property type="entry name" value="SANT"/>
    <property type="match status" value="1"/>
</dbReference>
<dbReference type="InterPro" id="IPR009057">
    <property type="entry name" value="Homeodomain-like_sf"/>
</dbReference>
<evidence type="ECO:0000259" key="5">
    <source>
        <dbReference type="PROSITE" id="PS51294"/>
    </source>
</evidence>
<dbReference type="PROSITE" id="PS51294">
    <property type="entry name" value="HTH_MYB"/>
    <property type="match status" value="1"/>
</dbReference>
<feature type="compositionally biased region" description="Basic and acidic residues" evidence="3">
    <location>
        <begin position="1"/>
        <end position="17"/>
    </location>
</feature>
<dbReference type="PROSITE" id="PS50090">
    <property type="entry name" value="MYB_LIKE"/>
    <property type="match status" value="1"/>
</dbReference>
<dbReference type="InterPro" id="IPR001005">
    <property type="entry name" value="SANT/Myb"/>
</dbReference>
<keyword evidence="7" id="KW-1185">Reference proteome</keyword>
<name>A0AAV5LSL4_9ROSI</name>
<gene>
    <name evidence="6" type="ORF">SLEP1_g47422</name>
</gene>
<feature type="domain" description="Myb-like" evidence="4">
    <location>
        <begin position="139"/>
        <end position="200"/>
    </location>
</feature>
<evidence type="ECO:0000256" key="2">
    <source>
        <dbReference type="ARBA" id="ARBA00023242"/>
    </source>
</evidence>
<evidence type="ECO:0000256" key="1">
    <source>
        <dbReference type="ARBA" id="ARBA00004123"/>
    </source>
</evidence>